<dbReference type="GO" id="GO:0006508">
    <property type="term" value="P:proteolysis"/>
    <property type="evidence" value="ECO:0007669"/>
    <property type="project" value="InterPro"/>
</dbReference>
<dbReference type="OrthoDB" id="424753at2759"/>
<dbReference type="SUPFAM" id="SSF49758">
    <property type="entry name" value="Calpain large subunit, middle domain (domain III)"/>
    <property type="match status" value="1"/>
</dbReference>
<protein>
    <submittedName>
        <fullName evidence="2">Uncharacterized protein</fullName>
    </submittedName>
</protein>
<dbReference type="PANTHER" id="PTHR10183">
    <property type="entry name" value="CALPAIN"/>
    <property type="match status" value="1"/>
</dbReference>
<dbReference type="InterPro" id="IPR022684">
    <property type="entry name" value="Calpain_cysteine_protease"/>
</dbReference>
<accession>A0A7R8ZV95</accession>
<proteinExistence type="inferred from homology"/>
<feature type="non-terminal residue" evidence="2">
    <location>
        <position position="1"/>
    </location>
</feature>
<sequence length="252" mass="28960">MQEYRRSERYKGVKLQQIGFLVYRAVNSRRLPLDHFWYNREEATSGTFINYREVTRAFRIKPGSYIVIPATFKADTESHYIIRINVYADQAASNTYLPSRIPGYHAEEAGAGMVAHSFLPCDCGASSGRLSPDGSSRMGASTTKQALSKNRLCGREKKTFQRLTRLVIVTGVHNHEQPNLEAKKFKRKLIEDSRQQHFVQARKIVRTNAEGDEDNSETFSSCRSQTYCARASGHRRRIWKDSSWQEIRRCGQ</sequence>
<evidence type="ECO:0000313" key="2">
    <source>
        <dbReference type="EMBL" id="CAD7233179.1"/>
    </source>
</evidence>
<dbReference type="GO" id="GO:0005737">
    <property type="term" value="C:cytoplasm"/>
    <property type="evidence" value="ECO:0007669"/>
    <property type="project" value="TreeGrafter"/>
</dbReference>
<dbReference type="AlphaFoldDB" id="A0A7R8ZV95"/>
<dbReference type="Gene3D" id="2.60.120.380">
    <property type="match status" value="1"/>
</dbReference>
<dbReference type="InterPro" id="IPR022683">
    <property type="entry name" value="Calpain_III"/>
</dbReference>
<dbReference type="GO" id="GO:0004198">
    <property type="term" value="F:calcium-dependent cysteine-type endopeptidase activity"/>
    <property type="evidence" value="ECO:0007669"/>
    <property type="project" value="InterPro"/>
</dbReference>
<dbReference type="SMART" id="SM00720">
    <property type="entry name" value="calpain_III"/>
    <property type="match status" value="1"/>
</dbReference>
<dbReference type="EMBL" id="OB665783">
    <property type="protein sequence ID" value="CAD7233179.1"/>
    <property type="molecule type" value="Genomic_DNA"/>
</dbReference>
<name>A0A7R8ZV95_9CRUS</name>
<dbReference type="InterPro" id="IPR022682">
    <property type="entry name" value="Calpain_domain_III"/>
</dbReference>
<dbReference type="Pfam" id="PF01067">
    <property type="entry name" value="Calpain_III"/>
    <property type="match status" value="1"/>
</dbReference>
<comment type="similarity">
    <text evidence="1">Belongs to the peptidase C2 family.</text>
</comment>
<gene>
    <name evidence="2" type="ORF">CTOB1V02_LOCUS11002</name>
</gene>
<dbReference type="InterPro" id="IPR036213">
    <property type="entry name" value="Calpain_III_sf"/>
</dbReference>
<dbReference type="PANTHER" id="PTHR10183:SF433">
    <property type="entry name" value="CALPAIN-A-RELATED"/>
    <property type="match status" value="1"/>
</dbReference>
<organism evidence="2">
    <name type="scientific">Cyprideis torosa</name>
    <dbReference type="NCBI Taxonomy" id="163714"/>
    <lineage>
        <taxon>Eukaryota</taxon>
        <taxon>Metazoa</taxon>
        <taxon>Ecdysozoa</taxon>
        <taxon>Arthropoda</taxon>
        <taxon>Crustacea</taxon>
        <taxon>Oligostraca</taxon>
        <taxon>Ostracoda</taxon>
        <taxon>Podocopa</taxon>
        <taxon>Podocopida</taxon>
        <taxon>Cytherocopina</taxon>
        <taxon>Cytheroidea</taxon>
        <taxon>Cytherideidae</taxon>
        <taxon>Cyprideis</taxon>
    </lineage>
</organism>
<reference evidence="2" key="1">
    <citation type="submission" date="2020-11" db="EMBL/GenBank/DDBJ databases">
        <authorList>
            <person name="Tran Van P."/>
        </authorList>
    </citation>
    <scope>NUCLEOTIDE SEQUENCE</scope>
</reference>
<evidence type="ECO:0000256" key="1">
    <source>
        <dbReference type="ARBA" id="ARBA00007623"/>
    </source>
</evidence>